<dbReference type="InterPro" id="IPR005194">
    <property type="entry name" value="Glyco_hydro_65_C"/>
</dbReference>
<proteinExistence type="inferred from homology"/>
<comment type="caution">
    <text evidence="10">The sequence shown here is derived from an EMBL/GenBank/DDBJ whole genome shotgun (WGS) entry which is preliminary data.</text>
</comment>
<dbReference type="Gene3D" id="1.50.10.10">
    <property type="match status" value="1"/>
</dbReference>
<reference evidence="10" key="1">
    <citation type="journal article" date="2016" name="Front. Microbiol.">
        <title>Genome Sequence of the Piezophilic, Mesophilic Sulfate-Reducing Bacterium Desulfovibrio indicus J2T.</title>
        <authorList>
            <person name="Cao J."/>
            <person name="Maignien L."/>
            <person name="Shao Z."/>
            <person name="Alain K."/>
            <person name="Jebbar M."/>
        </authorList>
    </citation>
    <scope>NUCLEOTIDE SEQUENCE</scope>
    <source>
        <strain evidence="10">DSM 21893</strain>
    </source>
</reference>
<dbReference type="Pfam" id="PF03632">
    <property type="entry name" value="Glyco_hydro_65m"/>
    <property type="match status" value="1"/>
</dbReference>
<evidence type="ECO:0000313" key="11">
    <source>
        <dbReference type="Proteomes" id="UP001055307"/>
    </source>
</evidence>
<keyword evidence="6" id="KW-0472">Membrane</keyword>
<evidence type="ECO:0000256" key="1">
    <source>
        <dbReference type="ARBA" id="ARBA00006768"/>
    </source>
</evidence>
<keyword evidence="11" id="KW-1185">Reference proteome</keyword>
<dbReference type="GO" id="GO:0016757">
    <property type="term" value="F:glycosyltransferase activity"/>
    <property type="evidence" value="ECO:0007669"/>
    <property type="project" value="UniProtKB-KW"/>
</dbReference>
<dbReference type="AlphaFoldDB" id="A0AAV4Z2C7"/>
<dbReference type="PANTHER" id="PTHR11051:SF8">
    <property type="entry name" value="PROTEIN-GLUCOSYLGALACTOSYLHYDROXYLYSINE GLUCOSIDASE"/>
    <property type="match status" value="1"/>
</dbReference>
<evidence type="ECO:0000256" key="4">
    <source>
        <dbReference type="PIRSR" id="PIRSR036289-50"/>
    </source>
</evidence>
<dbReference type="Pfam" id="PF03633">
    <property type="entry name" value="Glyco_hydro_65C"/>
    <property type="match status" value="1"/>
</dbReference>
<dbReference type="PANTHER" id="PTHR11051">
    <property type="entry name" value="GLYCOSYL HYDROLASE-RELATED"/>
    <property type="match status" value="1"/>
</dbReference>
<dbReference type="GO" id="GO:0004553">
    <property type="term" value="F:hydrolase activity, hydrolyzing O-glycosyl compounds"/>
    <property type="evidence" value="ECO:0007669"/>
    <property type="project" value="TreeGrafter"/>
</dbReference>
<evidence type="ECO:0000259" key="9">
    <source>
        <dbReference type="Pfam" id="PF03636"/>
    </source>
</evidence>
<comment type="similarity">
    <text evidence="1">Belongs to the glycosyl hydrolase 65 family.</text>
</comment>
<dbReference type="InterPro" id="IPR005196">
    <property type="entry name" value="Glyco_hydro_65_N"/>
</dbReference>
<evidence type="ECO:0000313" key="10">
    <source>
        <dbReference type="EMBL" id="GJD38062.1"/>
    </source>
</evidence>
<dbReference type="SUPFAM" id="SSF74650">
    <property type="entry name" value="Galactose mutarotase-like"/>
    <property type="match status" value="1"/>
</dbReference>
<dbReference type="InterPro" id="IPR017045">
    <property type="entry name" value="Malt_Pase/Glycosyl_Hdrlase"/>
</dbReference>
<feature type="binding site" evidence="5">
    <location>
        <begin position="333"/>
        <end position="334"/>
    </location>
    <ligand>
        <name>substrate</name>
    </ligand>
</feature>
<keyword evidence="2" id="KW-0328">Glycosyltransferase</keyword>
<evidence type="ECO:0000256" key="3">
    <source>
        <dbReference type="ARBA" id="ARBA00022679"/>
    </source>
</evidence>
<accession>A0AAV4Z2C7</accession>
<dbReference type="RefSeq" id="WP_147833005.1">
    <property type="nucleotide sequence ID" value="NZ_BPQF01000003.1"/>
</dbReference>
<gene>
    <name evidence="10" type="ORF">OICFNHDK_0502</name>
</gene>
<feature type="active site" description="Proton donor" evidence="4">
    <location>
        <position position="472"/>
    </location>
</feature>
<dbReference type="InterPro" id="IPR037018">
    <property type="entry name" value="GH65_N"/>
</dbReference>
<dbReference type="Proteomes" id="UP001055307">
    <property type="component" value="Unassembled WGS sequence"/>
</dbReference>
<dbReference type="PIRSF" id="PIRSF036289">
    <property type="entry name" value="Glycosyl_hydrolase_malt_phosph"/>
    <property type="match status" value="1"/>
</dbReference>
<dbReference type="GO" id="GO:0005975">
    <property type="term" value="P:carbohydrate metabolic process"/>
    <property type="evidence" value="ECO:0007669"/>
    <property type="project" value="InterPro"/>
</dbReference>
<dbReference type="Gene3D" id="2.70.98.40">
    <property type="entry name" value="Glycoside hydrolase, family 65, N-terminal domain"/>
    <property type="match status" value="1"/>
</dbReference>
<reference evidence="10" key="2">
    <citation type="submission" date="2021-08" db="EMBL/GenBank/DDBJ databases">
        <authorList>
            <person name="Tani A."/>
            <person name="Ola A."/>
            <person name="Ogura Y."/>
            <person name="Katsura K."/>
            <person name="Hayashi T."/>
        </authorList>
    </citation>
    <scope>NUCLEOTIDE SEQUENCE</scope>
    <source>
        <strain evidence="10">DSM 21893</strain>
    </source>
</reference>
<evidence type="ECO:0000259" key="7">
    <source>
        <dbReference type="Pfam" id="PF03632"/>
    </source>
</evidence>
<dbReference type="SUPFAM" id="SSF48208">
    <property type="entry name" value="Six-hairpin glycosidases"/>
    <property type="match status" value="1"/>
</dbReference>
<protein>
    <recommendedName>
        <fullName evidence="12">Kojibiose phosphorylase</fullName>
    </recommendedName>
</protein>
<dbReference type="InterPro" id="IPR008928">
    <property type="entry name" value="6-hairpin_glycosidase_sf"/>
</dbReference>
<evidence type="ECO:0000256" key="5">
    <source>
        <dbReference type="PIRSR" id="PIRSR036289-51"/>
    </source>
</evidence>
<keyword evidence="6" id="KW-1133">Transmembrane helix</keyword>
<feature type="domain" description="Glycoside hydrolase family 65 N-terminal" evidence="9">
    <location>
        <begin position="17"/>
        <end position="240"/>
    </location>
</feature>
<evidence type="ECO:0000259" key="8">
    <source>
        <dbReference type="Pfam" id="PF03633"/>
    </source>
</evidence>
<dbReference type="InterPro" id="IPR005195">
    <property type="entry name" value="Glyco_hydro_65_M"/>
</dbReference>
<dbReference type="Gene3D" id="2.60.420.10">
    <property type="entry name" value="Maltose phosphorylase, domain 3"/>
    <property type="match status" value="1"/>
</dbReference>
<dbReference type="Pfam" id="PF03636">
    <property type="entry name" value="Glyco_hydro_65N"/>
    <property type="match status" value="1"/>
</dbReference>
<name>A0AAV4Z2C7_9HYPH</name>
<feature type="domain" description="Glycoside hydrolase family 65 central catalytic" evidence="7">
    <location>
        <begin position="298"/>
        <end position="671"/>
    </location>
</feature>
<feature type="binding site" evidence="5">
    <location>
        <begin position="584"/>
        <end position="585"/>
    </location>
    <ligand>
        <name>substrate</name>
    </ligand>
</feature>
<dbReference type="InterPro" id="IPR011013">
    <property type="entry name" value="Gal_mutarotase_sf_dom"/>
</dbReference>
<sequence>MGQALRPTADPAWLLSEVGYDPLRESSFETRVAISNGFLGLRGALATDLGACRTLPPRTYVAGLFDTALVGAPIPERLPAPDWLQLRIGLPDGPYLACPDPSSRDVTLDMRRGLLLTQIRQPPGAALDIRLSTLRLVSLDMRGIVLQLVELAVEQGMGEITLDVTSGEASPLLIPVTTEPDLGVWRTRQSGKTLAIAMDAAVVIDGRTQPPTVRTAGRWSWSLRVQAGQTVVLRRNLAVTRGDEPVDDPGGRARSDLALATGLGWRGLLERHETAWRERWDRSDVVVEGDPEAQRALRFAVFHLNGAADPGDERVSIGARALTGDDYLGHVFWDTEIFLMPFYAMTWPQAARALLTYRYRTLAAARAKAAGMGWRGALYAWESADTGDEATPAQVVGPDRKVVDILCGTQEQHVSADVAYAVWQYWQATDDTAFLLEAGAEIILETARFWWSRAGLEADGLHHIRGVIGPDEYHETVDDNAFTNVMARWNLLRGLDIAALMGERWPDRWATLSTRLDLAADELESWRRTAAAMATGLDPETGLFEQFQGYHDLEAIDLSAYAGRSVPMDVVLGRERTQASQVVKQADVVALLALLPDEFPGDADAVNFDHYAPRCGHGSSLSRALHGVAAARLGRSELALGYLRDTSAIDLGDSHVAIAGGVHIAALGGIWLVAIFGFAGLVVHSDGLSFAPRLPAGWTRLSFPVQWRGRDLVVTVDLVRNVLEATLRGGDTMVVSVGHVRRTLSVGWPIRIPLPSTPSPVAA</sequence>
<evidence type="ECO:0000256" key="6">
    <source>
        <dbReference type="SAM" id="Phobius"/>
    </source>
</evidence>
<feature type="domain" description="Glycoside hydrolase family 65 C-terminal" evidence="8">
    <location>
        <begin position="683"/>
        <end position="731"/>
    </location>
</feature>
<organism evidence="10 11">
    <name type="scientific">Methylobacterium bullatum</name>
    <dbReference type="NCBI Taxonomy" id="570505"/>
    <lineage>
        <taxon>Bacteria</taxon>
        <taxon>Pseudomonadati</taxon>
        <taxon>Pseudomonadota</taxon>
        <taxon>Alphaproteobacteria</taxon>
        <taxon>Hyphomicrobiales</taxon>
        <taxon>Methylobacteriaceae</taxon>
        <taxon>Methylobacterium</taxon>
    </lineage>
</organism>
<keyword evidence="3" id="KW-0808">Transferase</keyword>
<feature type="transmembrane region" description="Helical" evidence="6">
    <location>
        <begin position="656"/>
        <end position="683"/>
    </location>
</feature>
<dbReference type="GO" id="GO:0030246">
    <property type="term" value="F:carbohydrate binding"/>
    <property type="evidence" value="ECO:0007669"/>
    <property type="project" value="InterPro"/>
</dbReference>
<evidence type="ECO:0000256" key="2">
    <source>
        <dbReference type="ARBA" id="ARBA00022676"/>
    </source>
</evidence>
<dbReference type="InterPro" id="IPR012341">
    <property type="entry name" value="6hp_glycosidase-like_sf"/>
</dbReference>
<dbReference type="EMBL" id="BPQF01000003">
    <property type="protein sequence ID" value="GJD38062.1"/>
    <property type="molecule type" value="Genomic_DNA"/>
</dbReference>
<evidence type="ECO:0008006" key="12">
    <source>
        <dbReference type="Google" id="ProtNLM"/>
    </source>
</evidence>
<keyword evidence="6" id="KW-0812">Transmembrane</keyword>